<dbReference type="PROSITE" id="PS51257">
    <property type="entry name" value="PROKAR_LIPOPROTEIN"/>
    <property type="match status" value="1"/>
</dbReference>
<name>A0ABR4PZR0_9CEST</name>
<dbReference type="Proteomes" id="UP001651158">
    <property type="component" value="Unassembled WGS sequence"/>
</dbReference>
<keyword evidence="2" id="KW-0479">Metal-binding</keyword>
<keyword evidence="4" id="KW-0411">Iron-sulfur</keyword>
<evidence type="ECO:0000256" key="4">
    <source>
        <dbReference type="ARBA" id="ARBA00023014"/>
    </source>
</evidence>
<sequence>MSLRLVRRVSGLFAAHFISSSCTQKLASLKYSTDSSILTFEWLCNGVRKTVPANVGDTLLDVVVENELDIDGFGELACSTCHLILSDDVYNKLLNPPSEEELDLLDIAPTVTDTSRLGCQVIFPNSFSILVPKHSPRRTVPLR</sequence>
<dbReference type="InterPro" id="IPR001041">
    <property type="entry name" value="2Fe-2S_ferredoxin-type"/>
</dbReference>
<dbReference type="CDD" id="cd00207">
    <property type="entry name" value="fer2"/>
    <property type="match status" value="1"/>
</dbReference>
<protein>
    <submittedName>
        <fullName evidence="5">Uncharacterized protein</fullName>
    </submittedName>
</protein>
<dbReference type="EMBL" id="JAKROA010000023">
    <property type="protein sequence ID" value="KAL5102882.1"/>
    <property type="molecule type" value="Genomic_DNA"/>
</dbReference>
<proteinExistence type="predicted"/>
<gene>
    <name evidence="5" type="ORF">TcWFU_009417</name>
</gene>
<dbReference type="PANTHER" id="PTHR23426">
    <property type="entry name" value="FERREDOXIN/ADRENODOXIN"/>
    <property type="match status" value="1"/>
</dbReference>
<dbReference type="PRINTS" id="PR00355">
    <property type="entry name" value="ADRENODOXIN"/>
</dbReference>
<dbReference type="InterPro" id="IPR001055">
    <property type="entry name" value="Adrenodoxin-like"/>
</dbReference>
<evidence type="ECO:0000256" key="1">
    <source>
        <dbReference type="ARBA" id="ARBA00022714"/>
    </source>
</evidence>
<evidence type="ECO:0000256" key="3">
    <source>
        <dbReference type="ARBA" id="ARBA00023004"/>
    </source>
</evidence>
<organism evidence="5 6">
    <name type="scientific">Taenia crassiceps</name>
    <dbReference type="NCBI Taxonomy" id="6207"/>
    <lineage>
        <taxon>Eukaryota</taxon>
        <taxon>Metazoa</taxon>
        <taxon>Spiralia</taxon>
        <taxon>Lophotrochozoa</taxon>
        <taxon>Platyhelminthes</taxon>
        <taxon>Cestoda</taxon>
        <taxon>Eucestoda</taxon>
        <taxon>Cyclophyllidea</taxon>
        <taxon>Taeniidae</taxon>
        <taxon>Taenia</taxon>
    </lineage>
</organism>
<evidence type="ECO:0000313" key="5">
    <source>
        <dbReference type="EMBL" id="KAL5102882.1"/>
    </source>
</evidence>
<accession>A0ABR4PZR0</accession>
<dbReference type="Gene3D" id="3.10.20.30">
    <property type="match status" value="1"/>
</dbReference>
<keyword evidence="3" id="KW-0408">Iron</keyword>
<dbReference type="PANTHER" id="PTHR23426:SF76">
    <property type="entry name" value="ADRENODOXIN-LIKE PROTEIN 2, MITOCHONDRIAL"/>
    <property type="match status" value="1"/>
</dbReference>
<evidence type="ECO:0000313" key="6">
    <source>
        <dbReference type="Proteomes" id="UP001651158"/>
    </source>
</evidence>
<keyword evidence="1" id="KW-0001">2Fe-2S</keyword>
<dbReference type="SUPFAM" id="SSF54292">
    <property type="entry name" value="2Fe-2S ferredoxin-like"/>
    <property type="match status" value="1"/>
</dbReference>
<reference evidence="5 6" key="1">
    <citation type="journal article" date="2022" name="Front. Cell. Infect. Microbiol.">
        <title>The Genomes of Two Strains of Taenia crassiceps the Animal Model for the Study of Human Cysticercosis.</title>
        <authorList>
            <person name="Bobes R.J."/>
            <person name="Estrada K."/>
            <person name="Rios-Valencia D.G."/>
            <person name="Calderon-Gallegos A."/>
            <person name="de la Torre P."/>
            <person name="Carrero J.C."/>
            <person name="Sanchez-Flores A."/>
            <person name="Laclette J.P."/>
        </authorList>
    </citation>
    <scope>NUCLEOTIDE SEQUENCE [LARGE SCALE GENOMIC DNA]</scope>
    <source>
        <strain evidence="5">WFUcys</strain>
    </source>
</reference>
<dbReference type="InterPro" id="IPR036010">
    <property type="entry name" value="2Fe-2S_ferredoxin-like_sf"/>
</dbReference>
<keyword evidence="6" id="KW-1185">Reference proteome</keyword>
<comment type="caution">
    <text evidence="5">The sequence shown here is derived from an EMBL/GenBank/DDBJ whole genome shotgun (WGS) entry which is preliminary data.</text>
</comment>
<dbReference type="InterPro" id="IPR012675">
    <property type="entry name" value="Beta-grasp_dom_sf"/>
</dbReference>
<evidence type="ECO:0000256" key="2">
    <source>
        <dbReference type="ARBA" id="ARBA00022723"/>
    </source>
</evidence>